<dbReference type="InterPro" id="IPR012337">
    <property type="entry name" value="RNaseH-like_sf"/>
</dbReference>
<name>A0A9J6G023_HAELO</name>
<gene>
    <name evidence="2" type="ORF">HPB48_007804</name>
</gene>
<feature type="domain" description="HAT C-terminal dimerisation" evidence="1">
    <location>
        <begin position="351"/>
        <end position="432"/>
    </location>
</feature>
<dbReference type="EMBL" id="JABSTR010000004">
    <property type="protein sequence ID" value="KAH9367692.1"/>
    <property type="molecule type" value="Genomic_DNA"/>
</dbReference>
<organism evidence="2 3">
    <name type="scientific">Haemaphysalis longicornis</name>
    <name type="common">Bush tick</name>
    <dbReference type="NCBI Taxonomy" id="44386"/>
    <lineage>
        <taxon>Eukaryota</taxon>
        <taxon>Metazoa</taxon>
        <taxon>Ecdysozoa</taxon>
        <taxon>Arthropoda</taxon>
        <taxon>Chelicerata</taxon>
        <taxon>Arachnida</taxon>
        <taxon>Acari</taxon>
        <taxon>Parasitiformes</taxon>
        <taxon>Ixodida</taxon>
        <taxon>Ixodoidea</taxon>
        <taxon>Ixodidae</taxon>
        <taxon>Haemaphysalinae</taxon>
        <taxon>Haemaphysalis</taxon>
    </lineage>
</organism>
<dbReference type="Proteomes" id="UP000821853">
    <property type="component" value="Chromosome 2"/>
</dbReference>
<dbReference type="Pfam" id="PF05699">
    <property type="entry name" value="Dimer_Tnp_hAT"/>
    <property type="match status" value="1"/>
</dbReference>
<accession>A0A9J6G023</accession>
<evidence type="ECO:0000259" key="1">
    <source>
        <dbReference type="Pfam" id="PF05699"/>
    </source>
</evidence>
<dbReference type="VEuPathDB" id="VectorBase:HLOH_046771"/>
<evidence type="ECO:0000313" key="2">
    <source>
        <dbReference type="EMBL" id="KAH9367692.1"/>
    </source>
</evidence>
<dbReference type="InterPro" id="IPR008906">
    <property type="entry name" value="HATC_C_dom"/>
</dbReference>
<evidence type="ECO:0000313" key="3">
    <source>
        <dbReference type="Proteomes" id="UP000821853"/>
    </source>
</evidence>
<dbReference type="InterPro" id="IPR052717">
    <property type="entry name" value="Vacuolar_transposase_reg"/>
</dbReference>
<keyword evidence="3" id="KW-1185">Reference proteome</keyword>
<dbReference type="SUPFAM" id="SSF53098">
    <property type="entry name" value="Ribonuclease H-like"/>
    <property type="match status" value="1"/>
</dbReference>
<reference evidence="2 3" key="1">
    <citation type="journal article" date="2020" name="Cell">
        <title>Large-Scale Comparative Analyses of Tick Genomes Elucidate Their Genetic Diversity and Vector Capacities.</title>
        <authorList>
            <consortium name="Tick Genome and Microbiome Consortium (TIGMIC)"/>
            <person name="Jia N."/>
            <person name="Wang J."/>
            <person name="Shi W."/>
            <person name="Du L."/>
            <person name="Sun Y."/>
            <person name="Zhan W."/>
            <person name="Jiang J.F."/>
            <person name="Wang Q."/>
            <person name="Zhang B."/>
            <person name="Ji P."/>
            <person name="Bell-Sakyi L."/>
            <person name="Cui X.M."/>
            <person name="Yuan T.T."/>
            <person name="Jiang B.G."/>
            <person name="Yang W.F."/>
            <person name="Lam T.T."/>
            <person name="Chang Q.C."/>
            <person name="Ding S.J."/>
            <person name="Wang X.J."/>
            <person name="Zhu J.G."/>
            <person name="Ruan X.D."/>
            <person name="Zhao L."/>
            <person name="Wei J.T."/>
            <person name="Ye R.Z."/>
            <person name="Que T.C."/>
            <person name="Du C.H."/>
            <person name="Zhou Y.H."/>
            <person name="Cheng J.X."/>
            <person name="Dai P.F."/>
            <person name="Guo W.B."/>
            <person name="Han X.H."/>
            <person name="Huang E.J."/>
            <person name="Li L.F."/>
            <person name="Wei W."/>
            <person name="Gao Y.C."/>
            <person name="Liu J.Z."/>
            <person name="Shao H.Z."/>
            <person name="Wang X."/>
            <person name="Wang C.C."/>
            <person name="Yang T.C."/>
            <person name="Huo Q.B."/>
            <person name="Li W."/>
            <person name="Chen H.Y."/>
            <person name="Chen S.E."/>
            <person name="Zhou L.G."/>
            <person name="Ni X.B."/>
            <person name="Tian J.H."/>
            <person name="Sheng Y."/>
            <person name="Liu T."/>
            <person name="Pan Y.S."/>
            <person name="Xia L.Y."/>
            <person name="Li J."/>
            <person name="Zhao F."/>
            <person name="Cao W.C."/>
        </authorList>
    </citation>
    <scope>NUCLEOTIDE SEQUENCE [LARGE SCALE GENOMIC DNA]</scope>
    <source>
        <strain evidence="2">HaeL-2018</strain>
    </source>
</reference>
<dbReference type="OMA" id="HYVSATW"/>
<dbReference type="PANTHER" id="PTHR46169:SF17">
    <property type="entry name" value="HAT C-TERMINAL DIMERISATION DOMAIN-CONTAINING PROTEIN"/>
    <property type="match status" value="1"/>
</dbReference>
<dbReference type="GO" id="GO:0046983">
    <property type="term" value="F:protein dimerization activity"/>
    <property type="evidence" value="ECO:0007669"/>
    <property type="project" value="InterPro"/>
</dbReference>
<dbReference type="GO" id="GO:0006357">
    <property type="term" value="P:regulation of transcription by RNA polymerase II"/>
    <property type="evidence" value="ECO:0007669"/>
    <property type="project" value="TreeGrafter"/>
</dbReference>
<dbReference type="PANTHER" id="PTHR46169">
    <property type="entry name" value="DNA REPLICATION-RELATED ELEMENT FACTOR, ISOFORM A"/>
    <property type="match status" value="1"/>
</dbReference>
<protein>
    <recommendedName>
        <fullName evidence="1">HAT C-terminal dimerisation domain-containing protein</fullName>
    </recommendedName>
</protein>
<proteinExistence type="predicted"/>
<dbReference type="AlphaFoldDB" id="A0A9J6G023"/>
<dbReference type="GO" id="GO:0005634">
    <property type="term" value="C:nucleus"/>
    <property type="evidence" value="ECO:0007669"/>
    <property type="project" value="TreeGrafter"/>
</dbReference>
<sequence length="432" mass="49377">MPEIQSAMKDGPCSMTLDMWTDDYKKVAYINATVHYVSATWELRSLVLFTSDFPPERKTGQNISKDVVRRCAKLGIDEGMLSNVVFVTDQSTNIINALRPYARMNCSTHVLNTILCNTFDEGYLTREQPELLEQLQKVKAVVAFLKQSGLASQLPHRVCQEVSTRWNSKLTMIKSVLTQYDEIESLLNSRGNLLLEDVNKALLMEVVDFLEPFKEASEKLAQDKVVTLPLVLMYYAKLKKHLTTALADSPGVCTLKSRTLEFLELKLTVGELHKISTFLWPPFRHLCMLDEQDKKNVHDRLRETLTDVHLRLSQGGPSTEQLDNEPAAKRSLLQEFNEWQDAAETQTSDSELDSYLRDSDSCEDIRRLLEWWGAQRKKYRGLSFLAKKVLSIPYTSASSERNFSAAGYVSQESRTCLKPENLDNLLFFHKNM</sequence>
<dbReference type="OrthoDB" id="6489574at2759"/>
<comment type="caution">
    <text evidence="2">The sequence shown here is derived from an EMBL/GenBank/DDBJ whole genome shotgun (WGS) entry which is preliminary data.</text>
</comment>